<evidence type="ECO:0000256" key="1">
    <source>
        <dbReference type="SAM" id="Phobius"/>
    </source>
</evidence>
<keyword evidence="1" id="KW-1133">Transmembrane helix</keyword>
<keyword evidence="1" id="KW-0812">Transmembrane</keyword>
<dbReference type="Proteomes" id="UP000663856">
    <property type="component" value="Unassembled WGS sequence"/>
</dbReference>
<feature type="transmembrane region" description="Helical" evidence="1">
    <location>
        <begin position="95"/>
        <end position="114"/>
    </location>
</feature>
<proteinExistence type="predicted"/>
<evidence type="ECO:0000313" key="3">
    <source>
        <dbReference type="EMBL" id="CAF2182430.1"/>
    </source>
</evidence>
<dbReference type="AlphaFoldDB" id="A0A816QQS7"/>
<sequence length="136" mass="15248">MAEIDSIYQHLCTNSVSSTNFVMHETLSVSTSPRSSPCWGIGYKTIRKSESKGIWGGYQSRDEFLCSYLSTSLLGLSGELFISFIIYFANKSSCINFFSVVAFYAWMFTSKHLAKPVRKTWKNQPASSLGKAVLKD</sequence>
<reference evidence="2" key="1">
    <citation type="submission" date="2021-02" db="EMBL/GenBank/DDBJ databases">
        <authorList>
            <person name="Nowell W R."/>
        </authorList>
    </citation>
    <scope>NUCLEOTIDE SEQUENCE</scope>
</reference>
<evidence type="ECO:0000313" key="4">
    <source>
        <dbReference type="Proteomes" id="UP000663856"/>
    </source>
</evidence>
<dbReference type="Proteomes" id="UP000663824">
    <property type="component" value="Unassembled WGS sequence"/>
</dbReference>
<gene>
    <name evidence="3" type="ORF">MBJ925_LOCUS34431</name>
    <name evidence="2" type="ORF">WKI299_LOCUS12379</name>
</gene>
<protein>
    <submittedName>
        <fullName evidence="2">Uncharacterized protein</fullName>
    </submittedName>
</protein>
<evidence type="ECO:0000313" key="2">
    <source>
        <dbReference type="EMBL" id="CAF2062410.1"/>
    </source>
</evidence>
<dbReference type="EMBL" id="CAJNRF010004638">
    <property type="protein sequence ID" value="CAF2062410.1"/>
    <property type="molecule type" value="Genomic_DNA"/>
</dbReference>
<accession>A0A816QQS7</accession>
<feature type="transmembrane region" description="Helical" evidence="1">
    <location>
        <begin position="68"/>
        <end position="89"/>
    </location>
</feature>
<name>A0A816QQS7_9BILA</name>
<keyword evidence="1" id="KW-0472">Membrane</keyword>
<organism evidence="2 4">
    <name type="scientific">Rotaria magnacalcarata</name>
    <dbReference type="NCBI Taxonomy" id="392030"/>
    <lineage>
        <taxon>Eukaryota</taxon>
        <taxon>Metazoa</taxon>
        <taxon>Spiralia</taxon>
        <taxon>Gnathifera</taxon>
        <taxon>Rotifera</taxon>
        <taxon>Eurotatoria</taxon>
        <taxon>Bdelloidea</taxon>
        <taxon>Philodinida</taxon>
        <taxon>Philodinidae</taxon>
        <taxon>Rotaria</taxon>
    </lineage>
</organism>
<dbReference type="EMBL" id="CAJNRE010018863">
    <property type="protein sequence ID" value="CAF2182430.1"/>
    <property type="molecule type" value="Genomic_DNA"/>
</dbReference>
<comment type="caution">
    <text evidence="2">The sequence shown here is derived from an EMBL/GenBank/DDBJ whole genome shotgun (WGS) entry which is preliminary data.</text>
</comment>